<evidence type="ECO:0000256" key="1">
    <source>
        <dbReference type="ARBA" id="ARBA00022722"/>
    </source>
</evidence>
<keyword evidence="1" id="KW-0540">Nuclease</keyword>
<protein>
    <recommendedName>
        <fullName evidence="12">DNA 3'-5' helicase</fullName>
        <ecNumber evidence="12">5.6.2.4</ecNumber>
    </recommendedName>
    <alternativeName>
        <fullName evidence="13">DNA 3'-5' helicase II</fullName>
    </alternativeName>
</protein>
<dbReference type="Proteomes" id="UP000184292">
    <property type="component" value="Unassembled WGS sequence"/>
</dbReference>
<evidence type="ECO:0000256" key="12">
    <source>
        <dbReference type="ARBA" id="ARBA00034808"/>
    </source>
</evidence>
<dbReference type="EMBL" id="FQYO01000004">
    <property type="protein sequence ID" value="SHJ04355.1"/>
    <property type="molecule type" value="Genomic_DNA"/>
</dbReference>
<feature type="compositionally biased region" description="Pro residues" evidence="16">
    <location>
        <begin position="903"/>
        <end position="922"/>
    </location>
</feature>
<dbReference type="GO" id="GO:0043138">
    <property type="term" value="F:3'-5' DNA helicase activity"/>
    <property type="evidence" value="ECO:0007669"/>
    <property type="project" value="UniProtKB-EC"/>
</dbReference>
<evidence type="ECO:0000256" key="2">
    <source>
        <dbReference type="ARBA" id="ARBA00022741"/>
    </source>
</evidence>
<dbReference type="Pfam" id="PF13361">
    <property type="entry name" value="UvrD_C"/>
    <property type="match status" value="1"/>
</dbReference>
<dbReference type="Pfam" id="PF12705">
    <property type="entry name" value="PDDEXK_1"/>
    <property type="match status" value="1"/>
</dbReference>
<proteinExistence type="predicted"/>
<evidence type="ECO:0000256" key="11">
    <source>
        <dbReference type="ARBA" id="ARBA00034617"/>
    </source>
</evidence>
<dbReference type="GO" id="GO:0004527">
    <property type="term" value="F:exonuclease activity"/>
    <property type="evidence" value="ECO:0007669"/>
    <property type="project" value="UniProtKB-KW"/>
</dbReference>
<keyword evidence="2 15" id="KW-0547">Nucleotide-binding</keyword>
<dbReference type="InterPro" id="IPR014151">
    <property type="entry name" value="DNA_helicase_AddA"/>
</dbReference>
<feature type="domain" description="UvrD-like helicase C-terminal" evidence="18">
    <location>
        <begin position="491"/>
        <end position="773"/>
    </location>
</feature>
<keyword evidence="20" id="KW-1185">Reference proteome</keyword>
<dbReference type="NCBIfam" id="TIGR02784">
    <property type="entry name" value="addA_alphas"/>
    <property type="match status" value="1"/>
</dbReference>
<dbReference type="Gene3D" id="3.90.320.10">
    <property type="match status" value="1"/>
</dbReference>
<sequence length="1128" mass="121113">MTRNDATERQVRAADPAASTWVEANAGSGKTRVLTDRVARLLLAGTNPQHILCLTYTKAAASEMQNRLFERLGRWAMLPGGELARALQDLGVEGGMDGQRLAAARRLFARAIETPGGLRIQTIHAFCASILRRFPMEAGLSPQFAEMEEREADLLMAGIADEMAVEVPDLVAGVAGLVSDEDLSAILGTVTGMREAIAAAPDEDGLRRALGLAPGESLEALVARTLAPGDGDLLRRVAAACAAGSKTDLALAATLSRVAAEPGAEDLPILEGCLLTGAKAAVPFGAKTGKIPTKKIREAHPEMAGDLDDLMERVAAARETRLRLLAAERTATVLRFGTEFLRRYEDAKLAAGLVDFDDLIARTRALLTDPRVCDWVLYRLDGGIDHILVDESQDTSPAQWAVVKELAREFTAGDGAQGSGRTIFVVGDRKQSIYSFQGADTAGFDAARAHFEARLAEAGARLESVGLIWSFRSAQEILRLVDDTFREGRSDGIGDPPEHLAFRDAMPGRVDLWPAVPKPEKEEEPPWFAPLDRLGRSDPKVVLAEALAAEILRMTREETLPVETKSGMRRRRVTEGDILILVRGRQSGLFGHIIRACKAAGLDVAGADRLKLMAELAVRDLVAVLRFLSLADDNLSLAAALRSPLFGWDEGQLYRLAAGRRSTLWQRLRATPCEALRILDDLRDRADFLRPFDLLNRLLLRHDGRRRLLARLGPEAEDGIDQLLSQALAYERRGVPSLTGFLEWLDAEDVTVKRQSEGAGRQLRVMTVHGSKGLEAPIVVLPDCATPQAPKTGRALMLGEAPVWAGTVDEMPPEIAAARAERQAAQEEERRRLLYVAMTRAESWLIVCAAGDAKEGEGSWHGMVSDGMRHGGAVDHATPVGPGLRAQRADWDDLPMDDAPGPAARPLPPPPAYGPAPVPPRPALLSPSDLGGAKVLPGETDGAEGETALALGRLVHMLLEVLPEIAEADRPAMGLSLIEAHPDAAASVDPAALVAEVAALTGRPDLAPLFAAGALVEAPLSAPAPGGRRIVGTVDRLIVSEDRILAVDYKTNRLVPGAPEDVPEGVLRQMGAYDHALTQVFPGRAVETAILWTRTGALMVLPQHLVRGAWARAMAALTGPEAVHTFRA</sequence>
<dbReference type="AlphaFoldDB" id="A0A1M6G2Y6"/>
<comment type="catalytic activity">
    <reaction evidence="14">
        <text>ATP + H2O = ADP + phosphate + H(+)</text>
        <dbReference type="Rhea" id="RHEA:13065"/>
        <dbReference type="ChEBI" id="CHEBI:15377"/>
        <dbReference type="ChEBI" id="CHEBI:15378"/>
        <dbReference type="ChEBI" id="CHEBI:30616"/>
        <dbReference type="ChEBI" id="CHEBI:43474"/>
        <dbReference type="ChEBI" id="CHEBI:456216"/>
        <dbReference type="EC" id="5.6.2.4"/>
    </reaction>
</comment>
<keyword evidence="8" id="KW-0238">DNA-binding</keyword>
<dbReference type="GO" id="GO:0005524">
    <property type="term" value="F:ATP binding"/>
    <property type="evidence" value="ECO:0007669"/>
    <property type="project" value="UniProtKB-UniRule"/>
</dbReference>
<keyword evidence="9" id="KW-0234">DNA repair</keyword>
<organism evidence="19 20">
    <name type="scientific">Wenxinia saemankumensis</name>
    <dbReference type="NCBI Taxonomy" id="1447782"/>
    <lineage>
        <taxon>Bacteria</taxon>
        <taxon>Pseudomonadati</taxon>
        <taxon>Pseudomonadota</taxon>
        <taxon>Alphaproteobacteria</taxon>
        <taxon>Rhodobacterales</taxon>
        <taxon>Roseobacteraceae</taxon>
        <taxon>Wenxinia</taxon>
    </lineage>
</organism>
<dbReference type="Gene3D" id="3.30.160.800">
    <property type="match status" value="1"/>
</dbReference>
<name>A0A1M6G2Y6_9RHOB</name>
<dbReference type="Gene3D" id="3.40.50.300">
    <property type="entry name" value="P-loop containing nucleotide triphosphate hydrolases"/>
    <property type="match status" value="3"/>
</dbReference>
<evidence type="ECO:0000256" key="7">
    <source>
        <dbReference type="ARBA" id="ARBA00022840"/>
    </source>
</evidence>
<evidence type="ECO:0000256" key="3">
    <source>
        <dbReference type="ARBA" id="ARBA00022763"/>
    </source>
</evidence>
<dbReference type="InterPro" id="IPR027417">
    <property type="entry name" value="P-loop_NTPase"/>
</dbReference>
<keyword evidence="10" id="KW-0413">Isomerase</keyword>
<keyword evidence="7 15" id="KW-0067">ATP-binding</keyword>
<dbReference type="GO" id="GO:0033202">
    <property type="term" value="C:DNA helicase complex"/>
    <property type="evidence" value="ECO:0007669"/>
    <property type="project" value="TreeGrafter"/>
</dbReference>
<evidence type="ECO:0000256" key="15">
    <source>
        <dbReference type="PROSITE-ProRule" id="PRU00560"/>
    </source>
</evidence>
<dbReference type="RefSeq" id="WP_073331381.1">
    <property type="nucleotide sequence ID" value="NZ_FQYO01000004.1"/>
</dbReference>
<dbReference type="Pfam" id="PF00580">
    <property type="entry name" value="UvrD-helicase"/>
    <property type="match status" value="1"/>
</dbReference>
<feature type="domain" description="UvrD-like helicase ATP-binding" evidence="17">
    <location>
        <begin position="3"/>
        <end position="474"/>
    </location>
</feature>
<keyword evidence="5 15" id="KW-0347">Helicase</keyword>
<evidence type="ECO:0000256" key="14">
    <source>
        <dbReference type="ARBA" id="ARBA00048988"/>
    </source>
</evidence>
<evidence type="ECO:0000256" key="16">
    <source>
        <dbReference type="SAM" id="MobiDB-lite"/>
    </source>
</evidence>
<dbReference type="PROSITE" id="PS51217">
    <property type="entry name" value="UVRD_HELICASE_CTER"/>
    <property type="match status" value="1"/>
</dbReference>
<evidence type="ECO:0000256" key="8">
    <source>
        <dbReference type="ARBA" id="ARBA00023125"/>
    </source>
</evidence>
<keyword evidence="4 15" id="KW-0378">Hydrolase</keyword>
<dbReference type="InterPro" id="IPR014016">
    <property type="entry name" value="UvrD-like_ATP-bd"/>
</dbReference>
<dbReference type="PANTHER" id="PTHR11070:SF2">
    <property type="entry name" value="ATP-DEPENDENT DNA HELICASE SRS2"/>
    <property type="match status" value="1"/>
</dbReference>
<keyword evidence="3" id="KW-0227">DNA damage</keyword>
<dbReference type="InterPro" id="IPR000212">
    <property type="entry name" value="DNA_helicase_UvrD/REP"/>
</dbReference>
<evidence type="ECO:0000256" key="10">
    <source>
        <dbReference type="ARBA" id="ARBA00023235"/>
    </source>
</evidence>
<dbReference type="EC" id="5.6.2.4" evidence="12"/>
<dbReference type="InterPro" id="IPR011604">
    <property type="entry name" value="PDDEXK-like_dom_sf"/>
</dbReference>
<evidence type="ECO:0000259" key="18">
    <source>
        <dbReference type="PROSITE" id="PS51217"/>
    </source>
</evidence>
<accession>A0A1M6G2Y6</accession>
<comment type="catalytic activity">
    <reaction evidence="11">
        <text>Couples ATP hydrolysis with the unwinding of duplex DNA by translocating in the 3'-5' direction.</text>
        <dbReference type="EC" id="5.6.2.4"/>
    </reaction>
</comment>
<evidence type="ECO:0000313" key="19">
    <source>
        <dbReference type="EMBL" id="SHJ04355.1"/>
    </source>
</evidence>
<dbReference type="PROSITE" id="PS51198">
    <property type="entry name" value="UVRD_HELICASE_ATP_BIND"/>
    <property type="match status" value="1"/>
</dbReference>
<reference evidence="19 20" key="1">
    <citation type="submission" date="2016-11" db="EMBL/GenBank/DDBJ databases">
        <authorList>
            <person name="Jaros S."/>
            <person name="Januszkiewicz K."/>
            <person name="Wedrychowicz H."/>
        </authorList>
    </citation>
    <scope>NUCLEOTIDE SEQUENCE [LARGE SCALE GENOMIC DNA]</scope>
    <source>
        <strain evidence="19 20">DSM 100565</strain>
    </source>
</reference>
<dbReference type="PANTHER" id="PTHR11070">
    <property type="entry name" value="UVRD / RECB / PCRA DNA HELICASE FAMILY MEMBER"/>
    <property type="match status" value="1"/>
</dbReference>
<evidence type="ECO:0000256" key="4">
    <source>
        <dbReference type="ARBA" id="ARBA00022801"/>
    </source>
</evidence>
<evidence type="ECO:0000256" key="9">
    <source>
        <dbReference type="ARBA" id="ARBA00023204"/>
    </source>
</evidence>
<dbReference type="STRING" id="1447782.SAMN05444417_2652"/>
<dbReference type="GO" id="GO:0003677">
    <property type="term" value="F:DNA binding"/>
    <property type="evidence" value="ECO:0007669"/>
    <property type="project" value="UniProtKB-KW"/>
</dbReference>
<dbReference type="SUPFAM" id="SSF52540">
    <property type="entry name" value="P-loop containing nucleoside triphosphate hydrolases"/>
    <property type="match status" value="1"/>
</dbReference>
<dbReference type="GO" id="GO:0005829">
    <property type="term" value="C:cytosol"/>
    <property type="evidence" value="ECO:0007669"/>
    <property type="project" value="TreeGrafter"/>
</dbReference>
<dbReference type="Gene3D" id="1.10.486.10">
    <property type="entry name" value="PCRA, domain 4"/>
    <property type="match status" value="1"/>
</dbReference>
<feature type="binding site" evidence="15">
    <location>
        <begin position="24"/>
        <end position="31"/>
    </location>
    <ligand>
        <name>ATP</name>
        <dbReference type="ChEBI" id="CHEBI:30616"/>
    </ligand>
</feature>
<dbReference type="InterPro" id="IPR014017">
    <property type="entry name" value="DNA_helicase_UvrD-like_C"/>
</dbReference>
<dbReference type="InterPro" id="IPR038726">
    <property type="entry name" value="PDDEXK_AddAB-type"/>
</dbReference>
<evidence type="ECO:0000259" key="17">
    <source>
        <dbReference type="PROSITE" id="PS51198"/>
    </source>
</evidence>
<evidence type="ECO:0000313" key="20">
    <source>
        <dbReference type="Proteomes" id="UP000184292"/>
    </source>
</evidence>
<evidence type="ECO:0000256" key="13">
    <source>
        <dbReference type="ARBA" id="ARBA00034923"/>
    </source>
</evidence>
<evidence type="ECO:0000256" key="6">
    <source>
        <dbReference type="ARBA" id="ARBA00022839"/>
    </source>
</evidence>
<gene>
    <name evidence="19" type="ORF">SAMN05444417_2652</name>
</gene>
<dbReference type="OrthoDB" id="9810135at2"/>
<dbReference type="GO" id="GO:0000725">
    <property type="term" value="P:recombinational repair"/>
    <property type="evidence" value="ECO:0007669"/>
    <property type="project" value="TreeGrafter"/>
</dbReference>
<keyword evidence="6" id="KW-0269">Exonuclease</keyword>
<feature type="region of interest" description="Disordered" evidence="16">
    <location>
        <begin position="877"/>
        <end position="941"/>
    </location>
</feature>
<evidence type="ECO:0000256" key="5">
    <source>
        <dbReference type="ARBA" id="ARBA00022806"/>
    </source>
</evidence>